<accession>A0A934PXK6</accession>
<dbReference type="Pfam" id="PF02518">
    <property type="entry name" value="HATPase_c"/>
    <property type="match status" value="1"/>
</dbReference>
<protein>
    <recommendedName>
        <fullName evidence="5">Histidine kinase domain-containing protein</fullName>
    </recommendedName>
</protein>
<evidence type="ECO:0000313" key="7">
    <source>
        <dbReference type="Proteomes" id="UP000617041"/>
    </source>
</evidence>
<dbReference type="RefSeq" id="WP_200787284.1">
    <property type="nucleotide sequence ID" value="NZ_JAEDAO010000001.1"/>
</dbReference>
<dbReference type="AlphaFoldDB" id="A0A934PXK6"/>
<organism evidence="6 7">
    <name type="scientific">Ramlibacter algicola</name>
    <dbReference type="NCBI Taxonomy" id="2795217"/>
    <lineage>
        <taxon>Bacteria</taxon>
        <taxon>Pseudomonadati</taxon>
        <taxon>Pseudomonadota</taxon>
        <taxon>Betaproteobacteria</taxon>
        <taxon>Burkholderiales</taxon>
        <taxon>Comamonadaceae</taxon>
        <taxon>Ramlibacter</taxon>
    </lineage>
</organism>
<evidence type="ECO:0000256" key="2">
    <source>
        <dbReference type="ARBA" id="ARBA00022777"/>
    </source>
</evidence>
<comment type="caution">
    <text evidence="6">The sequence shown here is derived from an EMBL/GenBank/DDBJ whole genome shotgun (WGS) entry which is preliminary data.</text>
</comment>
<dbReference type="Gene3D" id="3.30.565.10">
    <property type="entry name" value="Histidine kinase-like ATPase, C-terminal domain"/>
    <property type="match status" value="1"/>
</dbReference>
<evidence type="ECO:0000259" key="5">
    <source>
        <dbReference type="PROSITE" id="PS50109"/>
    </source>
</evidence>
<dbReference type="InterPro" id="IPR005467">
    <property type="entry name" value="His_kinase_dom"/>
</dbReference>
<dbReference type="PROSITE" id="PS50109">
    <property type="entry name" value="HIS_KIN"/>
    <property type="match status" value="1"/>
</dbReference>
<sequence>MTVRPFLLRALERAEHRNTELQQRLDEQRRLASDLSDDLGPSLMALVQAGQSGTAPDRIASLARKALQDMRLSVRGLTAPAATPQEVLADWRAECVEALAAAGIEVEWDVAEPPEGAQLPARSQVQLTRILREAVANVVRHSGARRCSVRIRFLAAALRLEVSDDGRGLASPAAARSGLGLAQVERRARQLGGSHGLDTGPLGGLRLLVDVPMPQPEAQAA</sequence>
<dbReference type="Proteomes" id="UP000617041">
    <property type="component" value="Unassembled WGS sequence"/>
</dbReference>
<evidence type="ECO:0000313" key="6">
    <source>
        <dbReference type="EMBL" id="MBK0392344.1"/>
    </source>
</evidence>
<dbReference type="CDD" id="cd16917">
    <property type="entry name" value="HATPase_UhpB-NarQ-NarX-like"/>
    <property type="match status" value="1"/>
</dbReference>
<keyword evidence="4" id="KW-0175">Coiled coil</keyword>
<evidence type="ECO:0000256" key="1">
    <source>
        <dbReference type="ARBA" id="ARBA00022679"/>
    </source>
</evidence>
<dbReference type="EMBL" id="JAEDAO010000001">
    <property type="protein sequence ID" value="MBK0392344.1"/>
    <property type="molecule type" value="Genomic_DNA"/>
</dbReference>
<name>A0A934PXK6_9BURK</name>
<dbReference type="InterPro" id="IPR003594">
    <property type="entry name" value="HATPase_dom"/>
</dbReference>
<evidence type="ECO:0000256" key="3">
    <source>
        <dbReference type="ARBA" id="ARBA00023012"/>
    </source>
</evidence>
<reference evidence="6" key="1">
    <citation type="submission" date="2020-12" db="EMBL/GenBank/DDBJ databases">
        <title>Ramlibacter sp. nov., isolated from a freshwater alga, Cryptomonas.</title>
        <authorList>
            <person name="Kim H.M."/>
            <person name="Jeon C.O."/>
        </authorList>
    </citation>
    <scope>NUCLEOTIDE SEQUENCE</scope>
    <source>
        <strain evidence="6">CrO1</strain>
    </source>
</reference>
<dbReference type="InterPro" id="IPR050482">
    <property type="entry name" value="Sensor_HK_TwoCompSys"/>
</dbReference>
<keyword evidence="7" id="KW-1185">Reference proteome</keyword>
<dbReference type="PANTHER" id="PTHR24421">
    <property type="entry name" value="NITRATE/NITRITE SENSOR PROTEIN NARX-RELATED"/>
    <property type="match status" value="1"/>
</dbReference>
<evidence type="ECO:0000256" key="4">
    <source>
        <dbReference type="SAM" id="Coils"/>
    </source>
</evidence>
<proteinExistence type="predicted"/>
<dbReference type="GO" id="GO:0000160">
    <property type="term" value="P:phosphorelay signal transduction system"/>
    <property type="evidence" value="ECO:0007669"/>
    <property type="project" value="UniProtKB-KW"/>
</dbReference>
<feature type="domain" description="Histidine kinase" evidence="5">
    <location>
        <begin position="124"/>
        <end position="215"/>
    </location>
</feature>
<gene>
    <name evidence="6" type="ORF">I8E28_07060</name>
</gene>
<keyword evidence="1" id="KW-0808">Transferase</keyword>
<dbReference type="SMART" id="SM00387">
    <property type="entry name" value="HATPase_c"/>
    <property type="match status" value="1"/>
</dbReference>
<keyword evidence="2" id="KW-0418">Kinase</keyword>
<feature type="coiled-coil region" evidence="4">
    <location>
        <begin position="11"/>
        <end position="38"/>
    </location>
</feature>
<dbReference type="GO" id="GO:0016301">
    <property type="term" value="F:kinase activity"/>
    <property type="evidence" value="ECO:0007669"/>
    <property type="project" value="UniProtKB-KW"/>
</dbReference>
<keyword evidence="3" id="KW-0902">Two-component regulatory system</keyword>
<dbReference type="SUPFAM" id="SSF55874">
    <property type="entry name" value="ATPase domain of HSP90 chaperone/DNA topoisomerase II/histidine kinase"/>
    <property type="match status" value="1"/>
</dbReference>
<dbReference type="InterPro" id="IPR036890">
    <property type="entry name" value="HATPase_C_sf"/>
</dbReference>